<sequence length="110" mass="11646">MDNVIKPTMVGVLLLFSSPSFAFGNSSWTTVEEIVQGQGNKPIVKLVNAGEAGSGCDSKDYLRIKDADSGAGKRQFSILLAALSSGAEVSIESKTCLDGYPAIDTVYIKR</sequence>
<name>A0AAP6ZW09_9VIBR</name>
<evidence type="ECO:0000313" key="3">
    <source>
        <dbReference type="Proteomes" id="UP000576645"/>
    </source>
</evidence>
<organism evidence="2 3">
    <name type="scientific">Vibrio coralliilyticus</name>
    <dbReference type="NCBI Taxonomy" id="190893"/>
    <lineage>
        <taxon>Bacteria</taxon>
        <taxon>Pseudomonadati</taxon>
        <taxon>Pseudomonadota</taxon>
        <taxon>Gammaproteobacteria</taxon>
        <taxon>Vibrionales</taxon>
        <taxon>Vibrionaceae</taxon>
        <taxon>Vibrio</taxon>
    </lineage>
</organism>
<dbReference type="RefSeq" id="WP_171354043.1">
    <property type="nucleotide sequence ID" value="NZ_VTXP01000020.1"/>
</dbReference>
<evidence type="ECO:0000313" key="2">
    <source>
        <dbReference type="EMBL" id="NOJ25728.1"/>
    </source>
</evidence>
<feature type="chain" id="PRO_5042821828" evidence="1">
    <location>
        <begin position="23"/>
        <end position="110"/>
    </location>
</feature>
<keyword evidence="1" id="KW-0732">Signal</keyword>
<dbReference type="AlphaFoldDB" id="A0AAP6ZW09"/>
<protein>
    <submittedName>
        <fullName evidence="2">Uncharacterized protein</fullName>
    </submittedName>
</protein>
<evidence type="ECO:0000256" key="1">
    <source>
        <dbReference type="SAM" id="SignalP"/>
    </source>
</evidence>
<dbReference type="Proteomes" id="UP000576645">
    <property type="component" value="Unassembled WGS sequence"/>
</dbReference>
<gene>
    <name evidence="2" type="ORF">F0238_23695</name>
</gene>
<proteinExistence type="predicted"/>
<comment type="caution">
    <text evidence="2">The sequence shown here is derived from an EMBL/GenBank/DDBJ whole genome shotgun (WGS) entry which is preliminary data.</text>
</comment>
<reference evidence="2 3" key="1">
    <citation type="submission" date="2019-09" db="EMBL/GenBank/DDBJ databases">
        <title>Draft genome sequencing and comparative genomics of hatchery-associated Vibrios.</title>
        <authorList>
            <person name="Kehlet-Delgado H."/>
            <person name="Mueller R.S."/>
        </authorList>
    </citation>
    <scope>NUCLEOTIDE SEQUENCE [LARGE SCALE GENOMIC DNA]</scope>
    <source>
        <strain evidence="2 3">09-121-3</strain>
    </source>
</reference>
<dbReference type="EMBL" id="VTXP01000020">
    <property type="protein sequence ID" value="NOJ25728.1"/>
    <property type="molecule type" value="Genomic_DNA"/>
</dbReference>
<accession>A0AAP6ZW09</accession>
<feature type="signal peptide" evidence="1">
    <location>
        <begin position="1"/>
        <end position="22"/>
    </location>
</feature>